<keyword evidence="1" id="KW-0472">Membrane</keyword>
<protein>
    <submittedName>
        <fullName evidence="2">Uncharacterized protein</fullName>
    </submittedName>
</protein>
<name>A0ABX0ZTD9_9ACTN</name>
<organism evidence="2 3">
    <name type="scientific">Actinacidiphila epipremni</name>
    <dbReference type="NCBI Taxonomy" id="2053013"/>
    <lineage>
        <taxon>Bacteria</taxon>
        <taxon>Bacillati</taxon>
        <taxon>Actinomycetota</taxon>
        <taxon>Actinomycetes</taxon>
        <taxon>Kitasatosporales</taxon>
        <taxon>Streptomycetaceae</taxon>
        <taxon>Actinacidiphila</taxon>
    </lineage>
</organism>
<keyword evidence="1" id="KW-1133">Transmembrane helix</keyword>
<evidence type="ECO:0000313" key="2">
    <source>
        <dbReference type="EMBL" id="NJP46027.1"/>
    </source>
</evidence>
<comment type="caution">
    <text evidence="2">The sequence shown here is derived from an EMBL/GenBank/DDBJ whole genome shotgun (WGS) entry which is preliminary data.</text>
</comment>
<accession>A0ABX0ZTD9</accession>
<proteinExistence type="predicted"/>
<reference evidence="2 3" key="1">
    <citation type="submission" date="2020-03" db="EMBL/GenBank/DDBJ databases">
        <title>WGS of actinomycetes isolated from Thailand.</title>
        <authorList>
            <person name="Thawai C."/>
        </authorList>
    </citation>
    <scope>NUCLEOTIDE SEQUENCE [LARGE SCALE GENOMIC DNA]</scope>
    <source>
        <strain evidence="2 3">PRB2-1</strain>
    </source>
</reference>
<dbReference type="Proteomes" id="UP000734511">
    <property type="component" value="Unassembled WGS sequence"/>
</dbReference>
<feature type="transmembrane region" description="Helical" evidence="1">
    <location>
        <begin position="16"/>
        <end position="45"/>
    </location>
</feature>
<evidence type="ECO:0000313" key="3">
    <source>
        <dbReference type="Proteomes" id="UP000734511"/>
    </source>
</evidence>
<gene>
    <name evidence="2" type="ORF">HCN08_21850</name>
</gene>
<dbReference type="RefSeq" id="WP_167984875.1">
    <property type="nucleotide sequence ID" value="NZ_JAATEJ010000018.1"/>
</dbReference>
<evidence type="ECO:0000256" key="1">
    <source>
        <dbReference type="SAM" id="Phobius"/>
    </source>
</evidence>
<dbReference type="EMBL" id="JAATEJ010000018">
    <property type="protein sequence ID" value="NJP46027.1"/>
    <property type="molecule type" value="Genomic_DNA"/>
</dbReference>
<sequence>MPRGTRDDWLAAADTLLAAGLAVAAALTRTVWPACLAAGWAALAWRQGRLAARRRHGRAGGPHRE</sequence>
<keyword evidence="3" id="KW-1185">Reference proteome</keyword>
<keyword evidence="1" id="KW-0812">Transmembrane</keyword>